<comment type="caution">
    <text evidence="1">The sequence shown here is derived from an EMBL/GenBank/DDBJ whole genome shotgun (WGS) entry which is preliminary data.</text>
</comment>
<sequence>MNKNNSIKPLLFFRQINILTSICHAYIPVIRKQKPYTITDKTKYNLLVLSMKLLVSLKETKNPNWQNIYFPFTIFILR</sequence>
<name>B0NQS0_BACSE</name>
<reference evidence="1 2" key="2">
    <citation type="submission" date="2007-11" db="EMBL/GenBank/DDBJ databases">
        <authorList>
            <person name="Fulton L."/>
            <person name="Clifton S."/>
            <person name="Fulton B."/>
            <person name="Xu J."/>
            <person name="Minx P."/>
            <person name="Pepin K.H."/>
            <person name="Johnson M."/>
            <person name="Thiruvilangam P."/>
            <person name="Bhonagiri V."/>
            <person name="Nash W.E."/>
            <person name="Mardis E.R."/>
            <person name="Wilson R.K."/>
        </authorList>
    </citation>
    <scope>NUCLEOTIDE SEQUENCE [LARGE SCALE GENOMIC DNA]</scope>
    <source>
        <strain evidence="1 2">ATCC 43183</strain>
    </source>
</reference>
<gene>
    <name evidence="1" type="ORF">BACSTE_01720</name>
</gene>
<dbReference type="AlphaFoldDB" id="B0NQS0"/>
<evidence type="ECO:0000313" key="1">
    <source>
        <dbReference type="EMBL" id="EDS15219.1"/>
    </source>
</evidence>
<protein>
    <submittedName>
        <fullName evidence="1">Uncharacterized protein</fullName>
    </submittedName>
</protein>
<dbReference type="Proteomes" id="UP000004713">
    <property type="component" value="Unassembled WGS sequence"/>
</dbReference>
<proteinExistence type="predicted"/>
<accession>B0NQS0</accession>
<dbReference type="HOGENOM" id="CLU_2614721_0_0_10"/>
<dbReference type="EMBL" id="ABFZ02000019">
    <property type="protein sequence ID" value="EDS15219.1"/>
    <property type="molecule type" value="Genomic_DNA"/>
</dbReference>
<organism evidence="1 2">
    <name type="scientific">Bacteroides stercoris ATCC 43183</name>
    <dbReference type="NCBI Taxonomy" id="449673"/>
    <lineage>
        <taxon>Bacteria</taxon>
        <taxon>Pseudomonadati</taxon>
        <taxon>Bacteroidota</taxon>
        <taxon>Bacteroidia</taxon>
        <taxon>Bacteroidales</taxon>
        <taxon>Bacteroidaceae</taxon>
        <taxon>Bacteroides</taxon>
    </lineage>
</organism>
<reference evidence="1 2" key="1">
    <citation type="submission" date="2007-11" db="EMBL/GenBank/DDBJ databases">
        <title>Draft genome sequence of Bacteroides stercoris(ATCC 43183).</title>
        <authorList>
            <person name="Sudarsanam P."/>
            <person name="Ley R."/>
            <person name="Guruge J."/>
            <person name="Turnbaugh P.J."/>
            <person name="Mahowald M."/>
            <person name="Liep D."/>
            <person name="Gordon J."/>
        </authorList>
    </citation>
    <scope>NUCLEOTIDE SEQUENCE [LARGE SCALE GENOMIC DNA]</scope>
    <source>
        <strain evidence="1 2">ATCC 43183</strain>
    </source>
</reference>
<evidence type="ECO:0000313" key="2">
    <source>
        <dbReference type="Proteomes" id="UP000004713"/>
    </source>
</evidence>